<evidence type="ECO:0000313" key="2">
    <source>
        <dbReference type="EMBL" id="KAK0452556.1"/>
    </source>
</evidence>
<proteinExistence type="predicted"/>
<dbReference type="AlphaFoldDB" id="A0AA39K0X9"/>
<accession>A0AA39K0X9</accession>
<feature type="chain" id="PRO_5041283878" evidence="1">
    <location>
        <begin position="30"/>
        <end position="119"/>
    </location>
</feature>
<dbReference type="EMBL" id="JAUEPT010000004">
    <property type="protein sequence ID" value="KAK0452556.1"/>
    <property type="molecule type" value="Genomic_DNA"/>
</dbReference>
<keyword evidence="3" id="KW-1185">Reference proteome</keyword>
<sequence length="119" mass="13309">MCANVRVIWLNRWARPVMMLCSIPCLVHGPWTLQCRGSLLSRPLCRSQHTWNMHPQNLSSSLLTTPPTCSLSTALWNANQTLTGSKSPITIQACLDHLRDEGLKETLKNLCEADRPASI</sequence>
<keyword evidence="1" id="KW-0732">Signal</keyword>
<gene>
    <name evidence="2" type="ORF">EV421DRAFT_911042</name>
</gene>
<comment type="caution">
    <text evidence="2">The sequence shown here is derived from an EMBL/GenBank/DDBJ whole genome shotgun (WGS) entry which is preliminary data.</text>
</comment>
<evidence type="ECO:0000256" key="1">
    <source>
        <dbReference type="SAM" id="SignalP"/>
    </source>
</evidence>
<organism evidence="2 3">
    <name type="scientific">Armillaria borealis</name>
    <dbReference type="NCBI Taxonomy" id="47425"/>
    <lineage>
        <taxon>Eukaryota</taxon>
        <taxon>Fungi</taxon>
        <taxon>Dikarya</taxon>
        <taxon>Basidiomycota</taxon>
        <taxon>Agaricomycotina</taxon>
        <taxon>Agaricomycetes</taxon>
        <taxon>Agaricomycetidae</taxon>
        <taxon>Agaricales</taxon>
        <taxon>Marasmiineae</taxon>
        <taxon>Physalacriaceae</taxon>
        <taxon>Armillaria</taxon>
    </lineage>
</organism>
<reference evidence="2" key="1">
    <citation type="submission" date="2023-06" db="EMBL/GenBank/DDBJ databases">
        <authorList>
            <consortium name="Lawrence Berkeley National Laboratory"/>
            <person name="Ahrendt S."/>
            <person name="Sahu N."/>
            <person name="Indic B."/>
            <person name="Wong-Bajracharya J."/>
            <person name="Merenyi Z."/>
            <person name="Ke H.-M."/>
            <person name="Monk M."/>
            <person name="Kocsube S."/>
            <person name="Drula E."/>
            <person name="Lipzen A."/>
            <person name="Balint B."/>
            <person name="Henrissat B."/>
            <person name="Andreopoulos B."/>
            <person name="Martin F.M."/>
            <person name="Harder C.B."/>
            <person name="Rigling D."/>
            <person name="Ford K.L."/>
            <person name="Foster G.D."/>
            <person name="Pangilinan J."/>
            <person name="Papanicolaou A."/>
            <person name="Barry K."/>
            <person name="LaButti K."/>
            <person name="Viragh M."/>
            <person name="Koriabine M."/>
            <person name="Yan M."/>
            <person name="Riley R."/>
            <person name="Champramary S."/>
            <person name="Plett K.L."/>
            <person name="Tsai I.J."/>
            <person name="Slot J."/>
            <person name="Sipos G."/>
            <person name="Plett J."/>
            <person name="Nagy L.G."/>
            <person name="Grigoriev I.V."/>
        </authorList>
    </citation>
    <scope>NUCLEOTIDE SEQUENCE</scope>
    <source>
        <strain evidence="2">FPL87.14</strain>
    </source>
</reference>
<feature type="signal peptide" evidence="1">
    <location>
        <begin position="1"/>
        <end position="29"/>
    </location>
</feature>
<name>A0AA39K0X9_9AGAR</name>
<dbReference type="Proteomes" id="UP001175226">
    <property type="component" value="Unassembled WGS sequence"/>
</dbReference>
<protein>
    <submittedName>
        <fullName evidence="2">Uncharacterized protein</fullName>
    </submittedName>
</protein>
<evidence type="ECO:0000313" key="3">
    <source>
        <dbReference type="Proteomes" id="UP001175226"/>
    </source>
</evidence>